<dbReference type="EMBL" id="JACHCB010000005">
    <property type="protein sequence ID" value="MBB6109686.1"/>
    <property type="molecule type" value="Genomic_DNA"/>
</dbReference>
<evidence type="ECO:0000256" key="2">
    <source>
        <dbReference type="PROSITE-ProRule" id="PRU00169"/>
    </source>
</evidence>
<feature type="modified residue" description="4-aspartylphosphate" evidence="2">
    <location>
        <position position="53"/>
    </location>
</feature>
<dbReference type="SMART" id="SM00448">
    <property type="entry name" value="REC"/>
    <property type="match status" value="1"/>
</dbReference>
<dbReference type="OrthoDB" id="795853at2"/>
<dbReference type="Pfam" id="PF00072">
    <property type="entry name" value="Response_reg"/>
    <property type="match status" value="1"/>
</dbReference>
<dbReference type="EMBL" id="JACHCA010000007">
    <property type="protein sequence ID" value="MBB6128992.1"/>
    <property type="molecule type" value="Genomic_DNA"/>
</dbReference>
<dbReference type="GO" id="GO:0003677">
    <property type="term" value="F:DNA binding"/>
    <property type="evidence" value="ECO:0007669"/>
    <property type="project" value="UniProtKB-KW"/>
</dbReference>
<evidence type="ECO:0000256" key="1">
    <source>
        <dbReference type="ARBA" id="ARBA00022553"/>
    </source>
</evidence>
<evidence type="ECO:0000313" key="7">
    <source>
        <dbReference type="Proteomes" id="UP000548326"/>
    </source>
</evidence>
<evidence type="ECO:0000313" key="6">
    <source>
        <dbReference type="Proteomes" id="UP000541583"/>
    </source>
</evidence>
<feature type="domain" description="Response regulatory" evidence="3">
    <location>
        <begin position="4"/>
        <end position="118"/>
    </location>
</feature>
<reference evidence="6 7" key="1">
    <citation type="submission" date="2020-08" db="EMBL/GenBank/DDBJ databases">
        <title>Genomic Encyclopedia of Type Strains, Phase IV (KMG-V): Genome sequencing to study the core and pangenomes of soil and plant-associated prokaryotes.</title>
        <authorList>
            <person name="Whitman W."/>
        </authorList>
    </citation>
    <scope>NUCLEOTIDE SEQUENCE [LARGE SCALE GENOMIC DNA]</scope>
    <source>
        <strain evidence="4 6">ANJLi2</strain>
        <strain evidence="5 7">MP601</strain>
    </source>
</reference>
<protein>
    <submittedName>
        <fullName evidence="5">DNA-binding response OmpR family regulator</fullName>
    </submittedName>
</protein>
<dbReference type="PROSITE" id="PS50110">
    <property type="entry name" value="RESPONSE_REGULATORY"/>
    <property type="match status" value="1"/>
</dbReference>
<dbReference type="GO" id="GO:0000160">
    <property type="term" value="P:phosphorelay signal transduction system"/>
    <property type="evidence" value="ECO:0007669"/>
    <property type="project" value="InterPro"/>
</dbReference>
<evidence type="ECO:0000313" key="5">
    <source>
        <dbReference type="EMBL" id="MBB6128992.1"/>
    </source>
</evidence>
<dbReference type="InterPro" id="IPR001789">
    <property type="entry name" value="Sig_transdc_resp-reg_receiver"/>
</dbReference>
<keyword evidence="6" id="KW-1185">Reference proteome</keyword>
<evidence type="ECO:0000259" key="3">
    <source>
        <dbReference type="PROSITE" id="PS50110"/>
    </source>
</evidence>
<gene>
    <name evidence="5" type="ORF">HDF22_003115</name>
    <name evidence="4" type="ORF">HDF23_002435</name>
</gene>
<dbReference type="SUPFAM" id="SSF52172">
    <property type="entry name" value="CheY-like"/>
    <property type="match status" value="1"/>
</dbReference>
<dbReference type="Proteomes" id="UP000548326">
    <property type="component" value="Unassembled WGS sequence"/>
</dbReference>
<dbReference type="InterPro" id="IPR050595">
    <property type="entry name" value="Bact_response_regulator"/>
</dbReference>
<dbReference type="Gene3D" id="3.40.50.2300">
    <property type="match status" value="1"/>
</dbReference>
<dbReference type="RefSeq" id="WP_076373472.1">
    <property type="nucleotide sequence ID" value="NZ_FTMG01000005.1"/>
</dbReference>
<keyword evidence="1 2" id="KW-0597">Phosphoprotein</keyword>
<comment type="caution">
    <text evidence="5">The sequence shown here is derived from an EMBL/GenBank/DDBJ whole genome shotgun (WGS) entry which is preliminary data.</text>
</comment>
<dbReference type="InterPro" id="IPR011006">
    <property type="entry name" value="CheY-like_superfamily"/>
</dbReference>
<accession>A0A1N6YBB1</accession>
<organism evidence="5 7">
    <name type="scientific">Mucilaginibacter lappiensis</name>
    <dbReference type="NCBI Taxonomy" id="354630"/>
    <lineage>
        <taxon>Bacteria</taxon>
        <taxon>Pseudomonadati</taxon>
        <taxon>Bacteroidota</taxon>
        <taxon>Sphingobacteriia</taxon>
        <taxon>Sphingobacteriales</taxon>
        <taxon>Sphingobacteriaceae</taxon>
        <taxon>Mucilaginibacter</taxon>
    </lineage>
</organism>
<sequence>MPKKILILDDSEDVLDVMKEALEMEGYEVQGINFTDDICKAAISFNADMVILDYILFGINGGELCHMLKTTLETANIPVIMVSAYPRVLESLGNYGSDAFIAKPFNLSDITDTIKTCFLKAGNDVEHADCDF</sequence>
<keyword evidence="5" id="KW-0238">DNA-binding</keyword>
<dbReference type="Proteomes" id="UP000541583">
    <property type="component" value="Unassembled WGS sequence"/>
</dbReference>
<dbReference type="AlphaFoldDB" id="A0A1N6YBB1"/>
<dbReference type="PANTHER" id="PTHR44591">
    <property type="entry name" value="STRESS RESPONSE REGULATOR PROTEIN 1"/>
    <property type="match status" value="1"/>
</dbReference>
<dbReference type="PANTHER" id="PTHR44591:SF3">
    <property type="entry name" value="RESPONSE REGULATORY DOMAIN-CONTAINING PROTEIN"/>
    <property type="match status" value="1"/>
</dbReference>
<dbReference type="STRING" id="354630.SAMN05421821_105104"/>
<name>A0A1N6YBB1_9SPHI</name>
<proteinExistence type="predicted"/>
<evidence type="ECO:0000313" key="4">
    <source>
        <dbReference type="EMBL" id="MBB6109686.1"/>
    </source>
</evidence>